<organism evidence="8 9">
    <name type="scientific">Croceicoccus naphthovorans</name>
    <dbReference type="NCBI Taxonomy" id="1348774"/>
    <lineage>
        <taxon>Bacteria</taxon>
        <taxon>Pseudomonadati</taxon>
        <taxon>Pseudomonadota</taxon>
        <taxon>Alphaproteobacteria</taxon>
        <taxon>Sphingomonadales</taxon>
        <taxon>Erythrobacteraceae</taxon>
        <taxon>Croceicoccus</taxon>
    </lineage>
</organism>
<evidence type="ECO:0000256" key="7">
    <source>
        <dbReference type="SAM" id="Phobius"/>
    </source>
</evidence>
<dbReference type="KEGG" id="cna:AB433_17490"/>
<dbReference type="OrthoDB" id="9807354at2"/>
<gene>
    <name evidence="8" type="ORF">AB433_17490</name>
</gene>
<comment type="similarity">
    <text evidence="2">Belongs to the TrbI/VirB10 family.</text>
</comment>
<evidence type="ECO:0000256" key="6">
    <source>
        <dbReference type="SAM" id="MobiDB-lite"/>
    </source>
</evidence>
<dbReference type="InterPro" id="IPR042217">
    <property type="entry name" value="T4SS_VirB10/TrbI"/>
</dbReference>
<dbReference type="Pfam" id="PF03743">
    <property type="entry name" value="TrbI"/>
    <property type="match status" value="1"/>
</dbReference>
<proteinExistence type="inferred from homology"/>
<dbReference type="Proteomes" id="UP000035287">
    <property type="component" value="Chromosome"/>
</dbReference>
<sequence length="392" mass="40598">MKEEGKTEPPPDAESIVQLRGEGPRVVRLSRKAIGIASAAGLAVLGGILLYALQPASQDGGEELVNTEGIAVADGLATAPADYSQVPRLGPPLPGDLGQPILEAQDRGAVAALQPVGAPSPTPSQRAAPSPEEIERERLEQESEAARGSSLFFGGGTQAASPGPAASAAGPQPPAPVQPSVSTARPSFLERPADTRTVSMQRLEAVPSGTLLSAGSIIPAALITGIRSDQPGLVTAQVTENVYDSLTGRHLLIPQGARLIGEYESDVGFGQRRVLLAWTRLILPDGRSIVLDRQPVADPSGYAGLEDGVDYHWGGVVKAALVSTLLGIGGELGAGGDDDLLRAVRRGSQDSINRAGEQVVARELDIRPTLTIRPGFPVRVLVTRDIVLEGGA</sequence>
<keyword evidence="4 7" id="KW-1133">Transmembrane helix</keyword>
<dbReference type="RefSeq" id="WP_047822852.1">
    <property type="nucleotide sequence ID" value="NZ_CP011770.1"/>
</dbReference>
<dbReference type="EMBL" id="CP011770">
    <property type="protein sequence ID" value="AKM11369.1"/>
    <property type="molecule type" value="Genomic_DNA"/>
</dbReference>
<keyword evidence="5 7" id="KW-0472">Membrane</keyword>
<dbReference type="Gene3D" id="2.40.128.260">
    <property type="entry name" value="Type IV secretion system, VirB10/TraB/TrbI"/>
    <property type="match status" value="1"/>
</dbReference>
<feature type="region of interest" description="Disordered" evidence="6">
    <location>
        <begin position="114"/>
        <end position="185"/>
    </location>
</feature>
<accession>A0A0G3XL93</accession>
<evidence type="ECO:0000256" key="2">
    <source>
        <dbReference type="ARBA" id="ARBA00010265"/>
    </source>
</evidence>
<feature type="compositionally biased region" description="Basic and acidic residues" evidence="6">
    <location>
        <begin position="133"/>
        <end position="145"/>
    </location>
</feature>
<evidence type="ECO:0000256" key="3">
    <source>
        <dbReference type="ARBA" id="ARBA00022692"/>
    </source>
</evidence>
<evidence type="ECO:0000256" key="5">
    <source>
        <dbReference type="ARBA" id="ARBA00023136"/>
    </source>
</evidence>
<dbReference type="AlphaFoldDB" id="A0A0G3XL93"/>
<evidence type="ECO:0000256" key="1">
    <source>
        <dbReference type="ARBA" id="ARBA00004167"/>
    </source>
</evidence>
<dbReference type="CDD" id="cd16429">
    <property type="entry name" value="VirB10"/>
    <property type="match status" value="1"/>
</dbReference>
<evidence type="ECO:0000313" key="8">
    <source>
        <dbReference type="EMBL" id="AKM11369.1"/>
    </source>
</evidence>
<feature type="compositionally biased region" description="Low complexity" evidence="6">
    <location>
        <begin position="158"/>
        <end position="170"/>
    </location>
</feature>
<keyword evidence="9" id="KW-1185">Reference proteome</keyword>
<dbReference type="InterPro" id="IPR005498">
    <property type="entry name" value="T4SS_VirB10/TraB/TrbI"/>
</dbReference>
<dbReference type="PATRIC" id="fig|1348774.3.peg.3676"/>
<evidence type="ECO:0000256" key="4">
    <source>
        <dbReference type="ARBA" id="ARBA00022989"/>
    </source>
</evidence>
<dbReference type="GO" id="GO:0016020">
    <property type="term" value="C:membrane"/>
    <property type="evidence" value="ECO:0007669"/>
    <property type="project" value="UniProtKB-SubCell"/>
</dbReference>
<reference evidence="8 9" key="1">
    <citation type="submission" date="2015-06" db="EMBL/GenBank/DDBJ databases">
        <authorList>
            <person name="Zeng Y."/>
            <person name="Huang Y."/>
        </authorList>
    </citation>
    <scope>NUCLEOTIDE SEQUENCE [LARGE SCALE GENOMIC DNA]</scope>
    <source>
        <strain evidence="8 9">PQ-2</strain>
    </source>
</reference>
<feature type="transmembrane region" description="Helical" evidence="7">
    <location>
        <begin position="33"/>
        <end position="53"/>
    </location>
</feature>
<keyword evidence="3 7" id="KW-0812">Transmembrane</keyword>
<dbReference type="STRING" id="1348774.AB433_17490"/>
<name>A0A0G3XL93_9SPHN</name>
<evidence type="ECO:0000313" key="9">
    <source>
        <dbReference type="Proteomes" id="UP000035287"/>
    </source>
</evidence>
<protein>
    <submittedName>
        <fullName evidence="8">Conjugal transfer protein TraI</fullName>
    </submittedName>
</protein>
<comment type="subcellular location">
    <subcellularLocation>
        <location evidence="1">Membrane</location>
        <topology evidence="1">Single-pass membrane protein</topology>
    </subcellularLocation>
</comment>